<evidence type="ECO:0000256" key="2">
    <source>
        <dbReference type="SAM" id="MobiDB-lite"/>
    </source>
</evidence>
<accession>A0A699HMZ6</accession>
<feature type="compositionally biased region" description="Basic and acidic residues" evidence="2">
    <location>
        <begin position="364"/>
        <end position="379"/>
    </location>
</feature>
<sequence>MSLNPRRCSQRFIIPKKNINLHPQNIWIKTSEASSSKKQRSTNLEPSLHQYMKRVEELQGLLGLGSVPTEIPPDRFQLKATRSVPTEIPLDQFQLKATRLVPTKNPLHRFQLKATRSVPTEIPLDRFQLKATRSVPTVIIPHGSTSNSSCSTCSKISYDQEMQQLCGVAKAVSKVLGPEEMMKFMLNTQQFVYTVDMFRDILQLLMETPDSLFFVPVNIKNIEAFMNKVGYQGVFDKIKEDYHSIKDDIPLVSVYTTGDVRIRGMLISNAFLTEEIHPTNEFKEYEMVFIKRKHTVRESSSPRQSHKITIKRKKPTTEAQENIAKVQEKLAEEEIEKLVKGNEDEESYASEFADSVLNDDVDDSVTRLEPGSHKENLEKVDDDEVEIEKEKKDDIEIEKEKKDDVEIEKEKKDDIEIEKEKKDDVEIEKEKNDEEIENEKNNDNVEETNKVVNEKDIFDDEINTLKDKMIVDKYINMKQQTSVTEASNWSKDMIRYFKDRWKEDIRKEQNKKVDEFEDVLENASEAMQNFMVKVVVGVNSNILKYNGCRIMVGWDINVVSIIIVYAANRGTKKRALWKELTTVQEIVKDEPWILLGFLDCVNMIEVMDVCVGNV</sequence>
<gene>
    <name evidence="3" type="ORF">Tci_399725</name>
</gene>
<evidence type="ECO:0000256" key="1">
    <source>
        <dbReference type="SAM" id="Coils"/>
    </source>
</evidence>
<feature type="compositionally biased region" description="Basic residues" evidence="2">
    <location>
        <begin position="304"/>
        <end position="314"/>
    </location>
</feature>
<protein>
    <submittedName>
        <fullName evidence="3">Uncharacterized protein</fullName>
    </submittedName>
</protein>
<proteinExistence type="predicted"/>
<reference evidence="3" key="1">
    <citation type="journal article" date="2019" name="Sci. Rep.">
        <title>Draft genome of Tanacetum cinerariifolium, the natural source of mosquito coil.</title>
        <authorList>
            <person name="Yamashiro T."/>
            <person name="Shiraishi A."/>
            <person name="Satake H."/>
            <person name="Nakayama K."/>
        </authorList>
    </citation>
    <scope>NUCLEOTIDE SEQUENCE</scope>
</reference>
<feature type="coiled-coil region" evidence="1">
    <location>
        <begin position="506"/>
        <end position="533"/>
    </location>
</feature>
<feature type="region of interest" description="Disordered" evidence="2">
    <location>
        <begin position="352"/>
        <end position="391"/>
    </location>
</feature>
<dbReference type="EMBL" id="BKCJ010165418">
    <property type="protein sequence ID" value="GEY27751.1"/>
    <property type="molecule type" value="Genomic_DNA"/>
</dbReference>
<feature type="region of interest" description="Disordered" evidence="2">
    <location>
        <begin position="422"/>
        <end position="442"/>
    </location>
</feature>
<name>A0A699HMZ6_TANCI</name>
<feature type="region of interest" description="Disordered" evidence="2">
    <location>
        <begin position="299"/>
        <end position="319"/>
    </location>
</feature>
<keyword evidence="1" id="KW-0175">Coiled coil</keyword>
<evidence type="ECO:0000313" key="3">
    <source>
        <dbReference type="EMBL" id="GEY27751.1"/>
    </source>
</evidence>
<feature type="non-terminal residue" evidence="3">
    <location>
        <position position="614"/>
    </location>
</feature>
<organism evidence="3">
    <name type="scientific">Tanacetum cinerariifolium</name>
    <name type="common">Dalmatian daisy</name>
    <name type="synonym">Chrysanthemum cinerariifolium</name>
    <dbReference type="NCBI Taxonomy" id="118510"/>
    <lineage>
        <taxon>Eukaryota</taxon>
        <taxon>Viridiplantae</taxon>
        <taxon>Streptophyta</taxon>
        <taxon>Embryophyta</taxon>
        <taxon>Tracheophyta</taxon>
        <taxon>Spermatophyta</taxon>
        <taxon>Magnoliopsida</taxon>
        <taxon>eudicotyledons</taxon>
        <taxon>Gunneridae</taxon>
        <taxon>Pentapetalae</taxon>
        <taxon>asterids</taxon>
        <taxon>campanulids</taxon>
        <taxon>Asterales</taxon>
        <taxon>Asteraceae</taxon>
        <taxon>Asteroideae</taxon>
        <taxon>Anthemideae</taxon>
        <taxon>Anthemidinae</taxon>
        <taxon>Tanacetum</taxon>
    </lineage>
</organism>
<dbReference type="AlphaFoldDB" id="A0A699HMZ6"/>
<comment type="caution">
    <text evidence="3">The sequence shown here is derived from an EMBL/GenBank/DDBJ whole genome shotgun (WGS) entry which is preliminary data.</text>
</comment>